<dbReference type="EMBL" id="BMIK01000018">
    <property type="protein sequence ID" value="GGC42580.1"/>
    <property type="molecule type" value="Genomic_DNA"/>
</dbReference>
<organism evidence="1 2">
    <name type="scientific">Parapedobacter defluvii</name>
    <dbReference type="NCBI Taxonomy" id="2045106"/>
    <lineage>
        <taxon>Bacteria</taxon>
        <taxon>Pseudomonadati</taxon>
        <taxon>Bacteroidota</taxon>
        <taxon>Sphingobacteriia</taxon>
        <taxon>Sphingobacteriales</taxon>
        <taxon>Sphingobacteriaceae</taxon>
        <taxon>Parapedobacter</taxon>
    </lineage>
</organism>
<sequence>MKSELPDYNVGGTRFHVDIADGGLRQVSNPANRIPFDEMTFRNGHYEFLFDKSTKNVFKGNPASKPESVVAVRMPHPYKLDPNIVNRMLERIGSRRQTAKHQIRKQASLKP</sequence>
<proteinExistence type="predicted"/>
<comment type="caution">
    <text evidence="1">The sequence shown here is derived from an EMBL/GenBank/DDBJ whole genome shotgun (WGS) entry which is preliminary data.</text>
</comment>
<accession>A0ABQ1MN11</accession>
<protein>
    <submittedName>
        <fullName evidence="1">Uncharacterized protein</fullName>
    </submittedName>
</protein>
<evidence type="ECO:0000313" key="1">
    <source>
        <dbReference type="EMBL" id="GGC42580.1"/>
    </source>
</evidence>
<evidence type="ECO:0000313" key="2">
    <source>
        <dbReference type="Proteomes" id="UP000597338"/>
    </source>
</evidence>
<gene>
    <name evidence="1" type="ORF">GCM10011386_38540</name>
</gene>
<keyword evidence="2" id="KW-1185">Reference proteome</keyword>
<dbReference type="RefSeq" id="WP_188753100.1">
    <property type="nucleotide sequence ID" value="NZ_BMIK01000018.1"/>
</dbReference>
<reference evidence="2" key="1">
    <citation type="journal article" date="2019" name="Int. J. Syst. Evol. Microbiol.">
        <title>The Global Catalogue of Microorganisms (GCM) 10K type strain sequencing project: providing services to taxonomists for standard genome sequencing and annotation.</title>
        <authorList>
            <consortium name="The Broad Institute Genomics Platform"/>
            <consortium name="The Broad Institute Genome Sequencing Center for Infectious Disease"/>
            <person name="Wu L."/>
            <person name="Ma J."/>
        </authorList>
    </citation>
    <scope>NUCLEOTIDE SEQUENCE [LARGE SCALE GENOMIC DNA]</scope>
    <source>
        <strain evidence="2">CGMCC 1.15342</strain>
    </source>
</reference>
<name>A0ABQ1MN11_9SPHI</name>
<dbReference type="Proteomes" id="UP000597338">
    <property type="component" value="Unassembled WGS sequence"/>
</dbReference>